<feature type="domain" description="KfrA N-terminal DNA-binding" evidence="3">
    <location>
        <begin position="7"/>
        <end position="132"/>
    </location>
</feature>
<comment type="caution">
    <text evidence="4">The sequence shown here is derived from an EMBL/GenBank/DDBJ whole genome shotgun (WGS) entry which is preliminary data.</text>
</comment>
<dbReference type="EMBL" id="WNKT01000102">
    <property type="protein sequence ID" value="MTW23209.1"/>
    <property type="molecule type" value="Genomic_DNA"/>
</dbReference>
<keyword evidence="5" id="KW-1185">Reference proteome</keyword>
<dbReference type="AlphaFoldDB" id="A0A6N8EJT1"/>
<name>A0A6N8EJT1_9GAMM</name>
<evidence type="ECO:0000259" key="3">
    <source>
        <dbReference type="Pfam" id="PF11740"/>
    </source>
</evidence>
<dbReference type="InterPro" id="IPR021104">
    <property type="entry name" value="KfrA_DNA-bd_N"/>
</dbReference>
<evidence type="ECO:0000256" key="2">
    <source>
        <dbReference type="SAM" id="MobiDB-lite"/>
    </source>
</evidence>
<evidence type="ECO:0000313" key="4">
    <source>
        <dbReference type="EMBL" id="MTW23209.1"/>
    </source>
</evidence>
<protein>
    <recommendedName>
        <fullName evidence="3">KfrA N-terminal DNA-binding domain-containing protein</fullName>
    </recommendedName>
</protein>
<dbReference type="OrthoDB" id="9131752at2"/>
<accession>A0A6N8EJT1</accession>
<keyword evidence="1" id="KW-0175">Coiled coil</keyword>
<evidence type="ECO:0000256" key="1">
    <source>
        <dbReference type="SAM" id="Coils"/>
    </source>
</evidence>
<dbReference type="RefSeq" id="WP_155451744.1">
    <property type="nucleotide sequence ID" value="NZ_WNKT01000102.1"/>
</dbReference>
<dbReference type="Proteomes" id="UP000434044">
    <property type="component" value="Unassembled WGS sequence"/>
</dbReference>
<evidence type="ECO:0000313" key="5">
    <source>
        <dbReference type="Proteomes" id="UP000434044"/>
    </source>
</evidence>
<feature type="region of interest" description="Disordered" evidence="2">
    <location>
        <begin position="240"/>
        <end position="270"/>
    </location>
</feature>
<feature type="coiled-coil region" evidence="1">
    <location>
        <begin position="105"/>
        <end position="237"/>
    </location>
</feature>
<gene>
    <name evidence="4" type="ORF">GJ668_19480</name>
</gene>
<reference evidence="4 5" key="1">
    <citation type="submission" date="2019-11" db="EMBL/GenBank/DDBJ databases">
        <title>Whole-genome sequence of the anaerobic purple sulfur bacterium Allochromatium palmeri DSM 15591.</title>
        <authorList>
            <person name="Kyndt J.A."/>
            <person name="Meyer T.E."/>
        </authorList>
    </citation>
    <scope>NUCLEOTIDE SEQUENCE [LARGE SCALE GENOMIC DNA]</scope>
    <source>
        <strain evidence="4 5">DSM 15591</strain>
    </source>
</reference>
<organism evidence="4 5">
    <name type="scientific">Allochromatium palmeri</name>
    <dbReference type="NCBI Taxonomy" id="231048"/>
    <lineage>
        <taxon>Bacteria</taxon>
        <taxon>Pseudomonadati</taxon>
        <taxon>Pseudomonadota</taxon>
        <taxon>Gammaproteobacteria</taxon>
        <taxon>Chromatiales</taxon>
        <taxon>Chromatiaceae</taxon>
        <taxon>Allochromatium</taxon>
    </lineage>
</organism>
<proteinExistence type="predicted"/>
<dbReference type="Pfam" id="PF11740">
    <property type="entry name" value="KfrA_N"/>
    <property type="match status" value="1"/>
</dbReference>
<dbReference type="SUPFAM" id="SSF90257">
    <property type="entry name" value="Myosin rod fragments"/>
    <property type="match status" value="1"/>
</dbReference>
<sequence length="270" mass="30816">MRPTEVTDEEIIDAGRALVAQGRNVTGSTLREMVGARGAPNRLKAVWDTYRAEVVTPPEPRPLPEIMESVLDRLKTQWSKHLQELVLELQALARQEAEQALQTDREQFAQKLQLAQETGNALEQQVRALEEEREGLRHQLQQQKTQIDVLNLERDQIQSQNQELTTQIQQIQQERHGWLDNLQQQATQIGTLQAQLEQAHQQVQTLTTEMQQEREQRIQAREQLARQEGELVALRKMQEEWAKSSNATPSPAVKKRSKAIGASSSSDQDS</sequence>